<evidence type="ECO:0008006" key="4">
    <source>
        <dbReference type="Google" id="ProtNLM"/>
    </source>
</evidence>
<comment type="caution">
    <text evidence="2">The sequence shown here is derived from an EMBL/GenBank/DDBJ whole genome shotgun (WGS) entry which is preliminary data.</text>
</comment>
<dbReference type="EMBL" id="VZAH01000013">
    <property type="protein sequence ID" value="MQP13124.1"/>
    <property type="molecule type" value="Genomic_DNA"/>
</dbReference>
<evidence type="ECO:0000313" key="3">
    <source>
        <dbReference type="Proteomes" id="UP000477980"/>
    </source>
</evidence>
<keyword evidence="1" id="KW-0732">Signal</keyword>
<dbReference type="OrthoDB" id="1095310at2"/>
<dbReference type="PROSITE" id="PS51257">
    <property type="entry name" value="PROKAR_LIPOPROTEIN"/>
    <property type="match status" value="1"/>
</dbReference>
<accession>A0A6G1VKQ3</accession>
<dbReference type="RefSeq" id="WP_153089736.1">
    <property type="nucleotide sequence ID" value="NZ_VZAH01000013.1"/>
</dbReference>
<protein>
    <recommendedName>
        <fullName evidence="4">Lipoprotein, rSAM/lipoprotein system</fullName>
    </recommendedName>
</protein>
<dbReference type="InterPro" id="IPR026403">
    <property type="entry name" value="Lipo_with_rSAM"/>
</dbReference>
<organism evidence="2 3">
    <name type="scientific">Segatella copri</name>
    <dbReference type="NCBI Taxonomy" id="165179"/>
    <lineage>
        <taxon>Bacteria</taxon>
        <taxon>Pseudomonadati</taxon>
        <taxon>Bacteroidota</taxon>
        <taxon>Bacteroidia</taxon>
        <taxon>Bacteroidales</taxon>
        <taxon>Prevotellaceae</taxon>
        <taxon>Segatella</taxon>
    </lineage>
</organism>
<dbReference type="AlphaFoldDB" id="A0A6G1VKQ3"/>
<proteinExistence type="predicted"/>
<name>A0A6G1VKQ3_9BACT</name>
<evidence type="ECO:0000256" key="1">
    <source>
        <dbReference type="SAM" id="SignalP"/>
    </source>
</evidence>
<evidence type="ECO:0000313" key="2">
    <source>
        <dbReference type="EMBL" id="MQP13124.1"/>
    </source>
</evidence>
<sequence>MKVKFLHWYNALAATLLSLLGFSSCGSEFGKDEPCLYGSPTSSFHAKGNVTDEDGTPIKGIKAVVVEDYGNAGSYRMDSAYTDSKGDYVTKEKSMDGTIDWVHKEKRLKVILEDVDGGANGGEFATDTIKSENITVEQVGKGEGTWDWGSFEVTANGKMKKKK</sequence>
<reference evidence="2 3" key="1">
    <citation type="submission" date="2019-09" db="EMBL/GenBank/DDBJ databases">
        <title>Distinct polysaccharide growth profiles of human intestinal Prevotella copri isolates.</title>
        <authorList>
            <person name="Fehlner-Peach H."/>
            <person name="Magnabosco C."/>
            <person name="Raghavan V."/>
            <person name="Scher J.U."/>
            <person name="Tett A."/>
            <person name="Cox L.M."/>
            <person name="Gottsegen C."/>
            <person name="Watters A."/>
            <person name="Wiltshire- Gordon J.D."/>
            <person name="Segata N."/>
            <person name="Bonneau R."/>
            <person name="Littman D.R."/>
        </authorList>
    </citation>
    <scope>NUCLEOTIDE SEQUENCE [LARGE SCALE GENOMIC DNA]</scope>
    <source>
        <strain evidence="3">iAA917</strain>
    </source>
</reference>
<dbReference type="NCBIfam" id="TIGR04134">
    <property type="entry name" value="lipo_with_rSAM"/>
    <property type="match status" value="1"/>
</dbReference>
<dbReference type="Proteomes" id="UP000477980">
    <property type="component" value="Unassembled WGS sequence"/>
</dbReference>
<feature type="signal peptide" evidence="1">
    <location>
        <begin position="1"/>
        <end position="26"/>
    </location>
</feature>
<gene>
    <name evidence="2" type="ORF">F7D25_01560</name>
</gene>
<feature type="chain" id="PRO_5026048222" description="Lipoprotein, rSAM/lipoprotein system" evidence="1">
    <location>
        <begin position="27"/>
        <end position="163"/>
    </location>
</feature>